<evidence type="ECO:0000313" key="2">
    <source>
        <dbReference type="EMBL" id="QLB50796.1"/>
    </source>
</evidence>
<dbReference type="RefSeq" id="WP_176799496.1">
    <property type="nucleotide sequence ID" value="NZ_CP040798.1"/>
</dbReference>
<dbReference type="Proteomes" id="UP000509535">
    <property type="component" value="Chromosome"/>
</dbReference>
<proteinExistence type="predicted"/>
<accession>A0A7H8V2V7</accession>
<name>A0A7H8V2V7_STRSA</name>
<keyword evidence="1" id="KW-1133">Transmembrane helix</keyword>
<organism evidence="2 3">
    <name type="scientific">Streptococcus sanguinis</name>
    <dbReference type="NCBI Taxonomy" id="1305"/>
    <lineage>
        <taxon>Bacteria</taxon>
        <taxon>Bacillati</taxon>
        <taxon>Bacillota</taxon>
        <taxon>Bacilli</taxon>
        <taxon>Lactobacillales</taxon>
        <taxon>Streptococcaceae</taxon>
        <taxon>Streptococcus</taxon>
    </lineage>
</organism>
<protein>
    <submittedName>
        <fullName evidence="2">Uncharacterized protein</fullName>
    </submittedName>
</protein>
<dbReference type="AlphaFoldDB" id="A0A7H8V2V7"/>
<reference evidence="2 3" key="1">
    <citation type="submission" date="2019-06" db="EMBL/GenBank/DDBJ databases">
        <title>The organization of the Streptococcus sanguinis genomes.</title>
        <authorList>
            <person name="Wang H.Y."/>
            <person name="Chen Y.Y.M."/>
            <person name="Wu C.H."/>
        </authorList>
    </citation>
    <scope>NUCLEOTIDE SEQUENCE [LARGE SCALE GENOMIC DNA]</scope>
    <source>
        <strain evidence="2 3">CGMH058</strain>
    </source>
</reference>
<feature type="transmembrane region" description="Helical" evidence="1">
    <location>
        <begin position="6"/>
        <end position="24"/>
    </location>
</feature>
<gene>
    <name evidence="2" type="ORF">FDP16_10085</name>
</gene>
<evidence type="ECO:0000256" key="1">
    <source>
        <dbReference type="SAM" id="Phobius"/>
    </source>
</evidence>
<evidence type="ECO:0000313" key="3">
    <source>
        <dbReference type="Proteomes" id="UP000509535"/>
    </source>
</evidence>
<sequence>MKKHFTIIAIIVAVITIGASIYIINKDDSFNKAFDSKAGLRITKEKQLHYLKKHQDEIKNFIKSQNSKIESVQIDWEETQWNQVGNGTPKGGGDIIDVYGRFNNIENSGWHVMIDIPEGEFNIGAMTLVNYLSVDGDEFE</sequence>
<keyword evidence="1" id="KW-0472">Membrane</keyword>
<keyword evidence="1" id="KW-0812">Transmembrane</keyword>
<dbReference type="EMBL" id="CP040798">
    <property type="protein sequence ID" value="QLB50796.1"/>
    <property type="molecule type" value="Genomic_DNA"/>
</dbReference>